<proteinExistence type="predicted"/>
<protein>
    <submittedName>
        <fullName evidence="2">Uncharacterized protein</fullName>
    </submittedName>
</protein>
<feature type="transmembrane region" description="Helical" evidence="1">
    <location>
        <begin position="71"/>
        <end position="92"/>
    </location>
</feature>
<dbReference type="OrthoDB" id="1160385at2"/>
<evidence type="ECO:0000256" key="1">
    <source>
        <dbReference type="SAM" id="Phobius"/>
    </source>
</evidence>
<reference evidence="2 3" key="1">
    <citation type="submission" date="2019-08" db="EMBL/GenBank/DDBJ databases">
        <title>Ulvibacter marinistellae sp. nov., isolated from a starfish, Patiria pectinifera.</title>
        <authorList>
            <person name="Kawano K."/>
            <person name="Ushijima N."/>
            <person name="Kihara M."/>
            <person name="Itoh H."/>
        </authorList>
    </citation>
    <scope>NUCLEOTIDE SEQUENCE [LARGE SCALE GENOMIC DNA]</scope>
    <source>
        <strain evidence="2 3">KK4</strain>
    </source>
</reference>
<name>A0A5J4FVK5_9FLAO</name>
<keyword evidence="1" id="KW-1133">Transmembrane helix</keyword>
<evidence type="ECO:0000313" key="2">
    <source>
        <dbReference type="EMBL" id="GEQ86707.1"/>
    </source>
</evidence>
<organism evidence="2 3">
    <name type="scientific">Patiriisocius marinistellae</name>
    <dbReference type="NCBI Taxonomy" id="2494560"/>
    <lineage>
        <taxon>Bacteria</taxon>
        <taxon>Pseudomonadati</taxon>
        <taxon>Bacteroidota</taxon>
        <taxon>Flavobacteriia</taxon>
        <taxon>Flavobacteriales</taxon>
        <taxon>Flavobacteriaceae</taxon>
        <taxon>Patiriisocius</taxon>
    </lineage>
</organism>
<accession>A0A5J4FVK5</accession>
<dbReference type="Proteomes" id="UP000326994">
    <property type="component" value="Unassembled WGS sequence"/>
</dbReference>
<dbReference type="AlphaFoldDB" id="A0A5J4FVK5"/>
<evidence type="ECO:0000313" key="3">
    <source>
        <dbReference type="Proteomes" id="UP000326994"/>
    </source>
</evidence>
<keyword evidence="1" id="KW-0812">Transmembrane</keyword>
<feature type="transmembrane region" description="Helical" evidence="1">
    <location>
        <begin position="160"/>
        <end position="180"/>
    </location>
</feature>
<feature type="transmembrane region" description="Helical" evidence="1">
    <location>
        <begin position="43"/>
        <end position="65"/>
    </location>
</feature>
<keyword evidence="1" id="KW-0472">Membrane</keyword>
<sequence length="199" mass="23120">MEIEELKSNWEAMSKRVEHLEILNKKNIMEITKQRYKNKFNHIFKYEFIGSVVCYIAAIVIMLNFNKLSTPLLITCGIFVCLFLIVVPFLTIRNLNKIKTIRVGESDYKTTLKRFEKAKRLMLKTQQLAIPAGIIGFLASLPVFNALIGNKDFIENFDTSRIISFTIALIFMFLFSRWGYKKYEQIADSAGNILKDLEE</sequence>
<dbReference type="EMBL" id="BKCF01000004">
    <property type="protein sequence ID" value="GEQ86707.1"/>
    <property type="molecule type" value="Genomic_DNA"/>
</dbReference>
<dbReference type="RefSeq" id="WP_151894630.1">
    <property type="nucleotide sequence ID" value="NZ_BKCF01000004.1"/>
</dbReference>
<feature type="transmembrane region" description="Helical" evidence="1">
    <location>
        <begin position="128"/>
        <end position="148"/>
    </location>
</feature>
<gene>
    <name evidence="2" type="ORF">ULMS_22150</name>
</gene>
<comment type="caution">
    <text evidence="2">The sequence shown here is derived from an EMBL/GenBank/DDBJ whole genome shotgun (WGS) entry which is preliminary data.</text>
</comment>
<keyword evidence="3" id="KW-1185">Reference proteome</keyword>